<evidence type="ECO:0000313" key="1">
    <source>
        <dbReference type="EMBL" id="KAK9241139.1"/>
    </source>
</evidence>
<sequence length="646" mass="72630">MTRRFPLALNVLARRSVLISRSRKWLTVCVQNARLQRDYATVGRSAFNSEYSDQSDHRRLSQVETCPSCGAPFTLERENQGGAGSLPERFNVFLEGNTKIMSDEVACNTQQVVKDADRKFKEIASKLSLEDRELLGLNSEAVPAKPTSDVQTDSPEVYGSSAFGRELFITGGDLLNSPTGVKQRGIEYDGDRNTKPLICQRCHSLYHHNMPFLLPPFKRKRIFEMLPADKKVNIVHVIDAYDFPMSVLPLQRLLHMYNRSAKRIICVITRADLLVNKEGLVLQRLRPYFLDLLHQINQVHRFSLVNASKLSDNPDTSLWNMGLGIDEPNTVLAQSSVEENARLLGQRLQPRDKIQRADLHLVSSRVGWSIRKLFESLPDESYFIGYSNVGKSRLVQALLDLNGQTIRDSKVSKSKFSQEKAGNESGPGASYLPGMTRSMMSYDVRAFGALKKMHDLPGIEDCNGKMWSIVKPEAIKPLVKGRFYEPKNREHMVVHHGQCLNVAGLILIEAPEIQIIAWTSIGQPGLVKMYVNRDLERSMEVLKSTDPSLKLSVRPDIPHEYELAGSFRIDGLGADIVVRGLGFVELRVSGRIPEGGALVRVHTPKGVNVTARKPIYEAIRNRATVRSSDRSSHITRKNVRQQVVDK</sequence>
<protein>
    <submittedName>
        <fullName evidence="1">Uncharacterized protein</fullName>
    </submittedName>
</protein>
<keyword evidence="2" id="KW-1185">Reference proteome</keyword>
<proteinExistence type="predicted"/>
<dbReference type="EMBL" id="MU971336">
    <property type="protein sequence ID" value="KAK9241139.1"/>
    <property type="molecule type" value="Genomic_DNA"/>
</dbReference>
<dbReference type="Proteomes" id="UP001433508">
    <property type="component" value="Unassembled WGS sequence"/>
</dbReference>
<organism evidence="1 2">
    <name type="scientific">Lipomyces kononenkoae</name>
    <name type="common">Yeast</name>
    <dbReference type="NCBI Taxonomy" id="34357"/>
    <lineage>
        <taxon>Eukaryota</taxon>
        <taxon>Fungi</taxon>
        <taxon>Dikarya</taxon>
        <taxon>Ascomycota</taxon>
        <taxon>Saccharomycotina</taxon>
        <taxon>Lipomycetes</taxon>
        <taxon>Lipomycetales</taxon>
        <taxon>Lipomycetaceae</taxon>
        <taxon>Lipomyces</taxon>
    </lineage>
</organism>
<accession>A0ACC3TCI3</accession>
<name>A0ACC3TCI3_LIPKO</name>
<gene>
    <name evidence="1" type="ORF">V1525DRAFT_453536</name>
</gene>
<reference evidence="2" key="1">
    <citation type="journal article" date="2024" name="Front. Bioeng. Biotechnol.">
        <title>Genome-scale model development and genomic sequencing of the oleaginous clade Lipomyces.</title>
        <authorList>
            <person name="Czajka J.J."/>
            <person name="Han Y."/>
            <person name="Kim J."/>
            <person name="Mondo S.J."/>
            <person name="Hofstad B.A."/>
            <person name="Robles A."/>
            <person name="Haridas S."/>
            <person name="Riley R."/>
            <person name="LaButti K."/>
            <person name="Pangilinan J."/>
            <person name="Andreopoulos W."/>
            <person name="Lipzen A."/>
            <person name="Yan J."/>
            <person name="Wang M."/>
            <person name="Ng V."/>
            <person name="Grigoriev I.V."/>
            <person name="Spatafora J.W."/>
            <person name="Magnuson J.K."/>
            <person name="Baker S.E."/>
            <person name="Pomraning K.R."/>
        </authorList>
    </citation>
    <scope>NUCLEOTIDE SEQUENCE [LARGE SCALE GENOMIC DNA]</scope>
    <source>
        <strain evidence="2">CBS 7786</strain>
    </source>
</reference>
<evidence type="ECO:0000313" key="2">
    <source>
        <dbReference type="Proteomes" id="UP001433508"/>
    </source>
</evidence>
<comment type="caution">
    <text evidence="1">The sequence shown here is derived from an EMBL/GenBank/DDBJ whole genome shotgun (WGS) entry which is preliminary data.</text>
</comment>